<feature type="transmembrane region" description="Helical" evidence="1">
    <location>
        <begin position="252"/>
        <end position="274"/>
    </location>
</feature>
<keyword evidence="1" id="KW-1133">Transmembrane helix</keyword>
<protein>
    <submittedName>
        <fullName evidence="2">Uncharacterized protein</fullName>
    </submittedName>
</protein>
<feature type="transmembrane region" description="Helical" evidence="1">
    <location>
        <begin position="67"/>
        <end position="86"/>
    </location>
</feature>
<evidence type="ECO:0000313" key="3">
    <source>
        <dbReference type="Proteomes" id="UP000216871"/>
    </source>
</evidence>
<evidence type="ECO:0000313" key="2">
    <source>
        <dbReference type="EMBL" id="OZG60888.1"/>
    </source>
</evidence>
<dbReference type="AlphaFoldDB" id="A0A261FP72"/>
<name>A0A261FP72_9BIFI</name>
<dbReference type="EMBL" id="MWWW01000005">
    <property type="protein sequence ID" value="OZG60888.1"/>
    <property type="molecule type" value="Genomic_DNA"/>
</dbReference>
<sequence>MNRFVFRRQLARNVCSVRLLVVVAMSVMLMAVQYWTTYHAGYRIRESAPSLLKDVMLFNQYGSASTLYLYLLPFFAALMGGSVWAVEERSGRLLNMLPREGRSALLHTSMLSGFVLGGLGGVLPLIVNLLVSAVRTPQLSFIEGTSADENGMMLPKYVLIDSSSWAYPLYRMSQPLLIAVILLLVFVLSGAFALLALGSSLFIRRRHVELLVPFVASLVWWMLPALTGGLVPDEWSQIIFLNFSHWDAPGTAWRNYLGMLLMTVGMTVCSLVLARVKEARDVL</sequence>
<feature type="transmembrane region" description="Helical" evidence="1">
    <location>
        <begin position="106"/>
        <end position="131"/>
    </location>
</feature>
<organism evidence="2 3">
    <name type="scientific">Bifidobacterium myosotis</name>
    <dbReference type="NCBI Taxonomy" id="1630166"/>
    <lineage>
        <taxon>Bacteria</taxon>
        <taxon>Bacillati</taxon>
        <taxon>Actinomycetota</taxon>
        <taxon>Actinomycetes</taxon>
        <taxon>Bifidobacteriales</taxon>
        <taxon>Bifidobacteriaceae</taxon>
        <taxon>Bifidobacterium</taxon>
    </lineage>
</organism>
<feature type="transmembrane region" description="Helical" evidence="1">
    <location>
        <begin position="16"/>
        <end position="35"/>
    </location>
</feature>
<keyword evidence="1" id="KW-0472">Membrane</keyword>
<feature type="transmembrane region" description="Helical" evidence="1">
    <location>
        <begin position="210"/>
        <end position="232"/>
    </location>
</feature>
<comment type="caution">
    <text evidence="2">The sequence shown here is derived from an EMBL/GenBank/DDBJ whole genome shotgun (WGS) entry which is preliminary data.</text>
</comment>
<keyword evidence="1" id="KW-0812">Transmembrane</keyword>
<gene>
    <name evidence="2" type="ORF">BMYO_0685</name>
</gene>
<accession>A0A261FP72</accession>
<keyword evidence="3" id="KW-1185">Reference proteome</keyword>
<evidence type="ECO:0000256" key="1">
    <source>
        <dbReference type="SAM" id="Phobius"/>
    </source>
</evidence>
<reference evidence="2 3" key="1">
    <citation type="journal article" date="2017" name="BMC Genomics">
        <title>Comparative genomic and phylogenomic analyses of the Bifidobacteriaceae family.</title>
        <authorList>
            <person name="Lugli G.A."/>
            <person name="Milani C."/>
            <person name="Turroni F."/>
            <person name="Duranti S."/>
            <person name="Mancabelli L."/>
            <person name="Mangifesta M."/>
            <person name="Ferrario C."/>
            <person name="Modesto M."/>
            <person name="Mattarelli P."/>
            <person name="Jiri K."/>
            <person name="van Sinderen D."/>
            <person name="Ventura M."/>
        </authorList>
    </citation>
    <scope>NUCLEOTIDE SEQUENCE [LARGE SCALE GENOMIC DNA]</scope>
    <source>
        <strain evidence="2 3">DSM 100196</strain>
    </source>
</reference>
<feature type="transmembrane region" description="Helical" evidence="1">
    <location>
        <begin position="176"/>
        <end position="198"/>
    </location>
</feature>
<proteinExistence type="predicted"/>
<dbReference type="Proteomes" id="UP000216871">
    <property type="component" value="Unassembled WGS sequence"/>
</dbReference>